<evidence type="ECO:0000313" key="2">
    <source>
        <dbReference type="EMBL" id="WOV85020.1"/>
    </source>
</evidence>
<evidence type="ECO:0000313" key="3">
    <source>
        <dbReference type="Proteomes" id="UP001303532"/>
    </source>
</evidence>
<proteinExistence type="predicted"/>
<accession>A0ABZ0KXR5</accession>
<dbReference type="Pfam" id="PF20293">
    <property type="entry name" value="MC6"/>
    <property type="match status" value="1"/>
</dbReference>
<organism evidence="2 3">
    <name type="scientific">Sporosarcina jeotgali</name>
    <dbReference type="NCBI Taxonomy" id="3020056"/>
    <lineage>
        <taxon>Bacteria</taxon>
        <taxon>Bacillati</taxon>
        <taxon>Bacillota</taxon>
        <taxon>Bacilli</taxon>
        <taxon>Bacillales</taxon>
        <taxon>Caryophanaceae</taxon>
        <taxon>Sporosarcina</taxon>
    </lineage>
</organism>
<reference evidence="2 3" key="1">
    <citation type="submission" date="2023-01" db="EMBL/GenBank/DDBJ databases">
        <title>Sporosarcina sp. nov., isolated from Korean tranditional fermented seafood 'Jeotgal'.</title>
        <authorList>
            <person name="Yang A.-I."/>
        </authorList>
    </citation>
    <scope>NUCLEOTIDE SEQUENCE [LARGE SCALE GENOMIC DNA]</scope>
    <source>
        <strain evidence="2 3">B2O-1</strain>
    </source>
</reference>
<name>A0ABZ0KXR5_9BACL</name>
<dbReference type="RefSeq" id="WP_323692657.1">
    <property type="nucleotide sequence ID" value="NZ_CP116341.1"/>
</dbReference>
<feature type="transmembrane region" description="Helical" evidence="1">
    <location>
        <begin position="49"/>
        <end position="68"/>
    </location>
</feature>
<gene>
    <name evidence="2" type="ORF">PGH26_03570</name>
</gene>
<keyword evidence="1" id="KW-0472">Membrane</keyword>
<keyword evidence="3" id="KW-1185">Reference proteome</keyword>
<dbReference type="Proteomes" id="UP001303532">
    <property type="component" value="Chromosome"/>
</dbReference>
<dbReference type="EMBL" id="CP116341">
    <property type="protein sequence ID" value="WOV85020.1"/>
    <property type="molecule type" value="Genomic_DNA"/>
</dbReference>
<protein>
    <submittedName>
        <fullName evidence="2">Uncharacterized protein</fullName>
    </submittedName>
</protein>
<sequence>MFLPGKYVHPERTLVSIGAKIIYLLQRPQSVTKLWNAYKRMQEDEELPMVSFDVFVNALCFLYAVNAIEMKNNTIRRSEHAKKNI</sequence>
<keyword evidence="1" id="KW-1133">Transmembrane helix</keyword>
<evidence type="ECO:0000256" key="1">
    <source>
        <dbReference type="SAM" id="Phobius"/>
    </source>
</evidence>
<dbReference type="InterPro" id="IPR046897">
    <property type="entry name" value="ABC-3C_MC6"/>
</dbReference>
<keyword evidence="1" id="KW-0812">Transmembrane</keyword>